<gene>
    <name evidence="1" type="ORF">LSAT_V11C700376710</name>
</gene>
<evidence type="ECO:0008006" key="3">
    <source>
        <dbReference type="Google" id="ProtNLM"/>
    </source>
</evidence>
<protein>
    <recommendedName>
        <fullName evidence="3">Reverse transcriptase Ty1/copia-type domain-containing protein</fullName>
    </recommendedName>
</protein>
<dbReference type="EMBL" id="NBSK02000007">
    <property type="protein sequence ID" value="KAJ0197117.1"/>
    <property type="molecule type" value="Genomic_DNA"/>
</dbReference>
<evidence type="ECO:0000313" key="1">
    <source>
        <dbReference type="EMBL" id="KAJ0197117.1"/>
    </source>
</evidence>
<dbReference type="PANTHER" id="PTHR11439:SF469">
    <property type="entry name" value="REVERSE TRANSCRIPTASE TY1_COPIA-TYPE DOMAIN-CONTAINING PROTEIN"/>
    <property type="match status" value="1"/>
</dbReference>
<dbReference type="CDD" id="cd09272">
    <property type="entry name" value="RNase_HI_RT_Ty1"/>
    <property type="match status" value="1"/>
</dbReference>
<sequence length="165" mass="18725">MILHDTKFPAVTFNNQPAFPLKAYRDSDWAACLITYRPVSGYFILLGDKPISWKSKKQVTISLSSVEAEYRSTRQVCAKLAWLTRFFHELKVSNLTPVPLKCDNQATIHIARNLIFHGQKLQNELITLSHVSSQDQYVDVFTKSLNESQNAQAISNQGLQPYPLA</sequence>
<organism evidence="1 2">
    <name type="scientific">Lactuca sativa</name>
    <name type="common">Garden lettuce</name>
    <dbReference type="NCBI Taxonomy" id="4236"/>
    <lineage>
        <taxon>Eukaryota</taxon>
        <taxon>Viridiplantae</taxon>
        <taxon>Streptophyta</taxon>
        <taxon>Embryophyta</taxon>
        <taxon>Tracheophyta</taxon>
        <taxon>Spermatophyta</taxon>
        <taxon>Magnoliopsida</taxon>
        <taxon>eudicotyledons</taxon>
        <taxon>Gunneridae</taxon>
        <taxon>Pentapetalae</taxon>
        <taxon>asterids</taxon>
        <taxon>campanulids</taxon>
        <taxon>Asterales</taxon>
        <taxon>Asteraceae</taxon>
        <taxon>Cichorioideae</taxon>
        <taxon>Cichorieae</taxon>
        <taxon>Lactucinae</taxon>
        <taxon>Lactuca</taxon>
    </lineage>
</organism>
<dbReference type="AlphaFoldDB" id="A0A9R1X5Y1"/>
<accession>A0A9R1X5Y1</accession>
<evidence type="ECO:0000313" key="2">
    <source>
        <dbReference type="Proteomes" id="UP000235145"/>
    </source>
</evidence>
<dbReference type="PANTHER" id="PTHR11439">
    <property type="entry name" value="GAG-POL-RELATED RETROTRANSPOSON"/>
    <property type="match status" value="1"/>
</dbReference>
<comment type="caution">
    <text evidence="1">The sequence shown here is derived from an EMBL/GenBank/DDBJ whole genome shotgun (WGS) entry which is preliminary data.</text>
</comment>
<keyword evidence="2" id="KW-1185">Reference proteome</keyword>
<name>A0A9R1X5Y1_LACSA</name>
<dbReference type="Proteomes" id="UP000235145">
    <property type="component" value="Unassembled WGS sequence"/>
</dbReference>
<proteinExistence type="predicted"/>
<reference evidence="1 2" key="1">
    <citation type="journal article" date="2017" name="Nat. Commun.">
        <title>Genome assembly with in vitro proximity ligation data and whole-genome triplication in lettuce.</title>
        <authorList>
            <person name="Reyes-Chin-Wo S."/>
            <person name="Wang Z."/>
            <person name="Yang X."/>
            <person name="Kozik A."/>
            <person name="Arikit S."/>
            <person name="Song C."/>
            <person name="Xia L."/>
            <person name="Froenicke L."/>
            <person name="Lavelle D.O."/>
            <person name="Truco M.J."/>
            <person name="Xia R."/>
            <person name="Zhu S."/>
            <person name="Xu C."/>
            <person name="Xu H."/>
            <person name="Xu X."/>
            <person name="Cox K."/>
            <person name="Korf I."/>
            <person name="Meyers B.C."/>
            <person name="Michelmore R.W."/>
        </authorList>
    </citation>
    <scope>NUCLEOTIDE SEQUENCE [LARGE SCALE GENOMIC DNA]</scope>
    <source>
        <strain evidence="2">cv. Salinas</strain>
        <tissue evidence="1">Seedlings</tissue>
    </source>
</reference>